<evidence type="ECO:0000313" key="1">
    <source>
        <dbReference type="Proteomes" id="UP000887577"/>
    </source>
</evidence>
<proteinExistence type="predicted"/>
<organism evidence="1 2">
    <name type="scientific">Panagrolaimus superbus</name>
    <dbReference type="NCBI Taxonomy" id="310955"/>
    <lineage>
        <taxon>Eukaryota</taxon>
        <taxon>Metazoa</taxon>
        <taxon>Ecdysozoa</taxon>
        <taxon>Nematoda</taxon>
        <taxon>Chromadorea</taxon>
        <taxon>Rhabditida</taxon>
        <taxon>Tylenchina</taxon>
        <taxon>Panagrolaimomorpha</taxon>
        <taxon>Panagrolaimoidea</taxon>
        <taxon>Panagrolaimidae</taxon>
        <taxon>Panagrolaimus</taxon>
    </lineage>
</organism>
<accession>A0A914YCY5</accession>
<reference evidence="2" key="1">
    <citation type="submission" date="2022-11" db="UniProtKB">
        <authorList>
            <consortium name="WormBaseParasite"/>
        </authorList>
    </citation>
    <scope>IDENTIFICATION</scope>
</reference>
<dbReference type="AlphaFoldDB" id="A0A914YCY5"/>
<protein>
    <submittedName>
        <fullName evidence="2">Uncharacterized protein</fullName>
    </submittedName>
</protein>
<name>A0A914YCY5_9BILA</name>
<keyword evidence="1" id="KW-1185">Reference proteome</keyword>
<dbReference type="Proteomes" id="UP000887577">
    <property type="component" value="Unplaced"/>
</dbReference>
<sequence>MFFFRSFISTRPTSKQLSGQRLTEFSLSAVFAPNGKIENQSLQLQWSEATPNQPLPYQSFGGGDNNLYDEIQLTDHPSAAFHQRSLSTFDSASSGWSRSTGYVTPDVFATSVSSLSSSATAATAATSPQQSTKSKICNRRCSSSGPASFSDQMVLYVSVDLRVAFFEWPGLIVRKQIVKEVRNDLTVLEVLQHLIKCAGIVLTPAMNGETARLFCQRSARNGKGRFEEIDYLQWRCALLAEMNSVQIQFVLDFTDTEDATSSRASSSSSSICPIDMEFKQ</sequence>
<evidence type="ECO:0000313" key="2">
    <source>
        <dbReference type="WBParaSite" id="PSU_v2.g17154.t1"/>
    </source>
</evidence>
<dbReference type="WBParaSite" id="PSU_v2.g17154.t1">
    <property type="protein sequence ID" value="PSU_v2.g17154.t1"/>
    <property type="gene ID" value="PSU_v2.g17154"/>
</dbReference>